<keyword evidence="4 6" id="KW-0732">Signal</keyword>
<dbReference type="AlphaFoldDB" id="A0A9P6NI76"/>
<reference evidence="7" key="1">
    <citation type="submission" date="2013-11" db="EMBL/GenBank/DDBJ databases">
        <title>Genome sequence of the fusiform rust pathogen reveals effectors for host alternation and coevolution with pine.</title>
        <authorList>
            <consortium name="DOE Joint Genome Institute"/>
            <person name="Smith K."/>
            <person name="Pendleton A."/>
            <person name="Kubisiak T."/>
            <person name="Anderson C."/>
            <person name="Salamov A."/>
            <person name="Aerts A."/>
            <person name="Riley R."/>
            <person name="Clum A."/>
            <person name="Lindquist E."/>
            <person name="Ence D."/>
            <person name="Campbell M."/>
            <person name="Kronenberg Z."/>
            <person name="Feau N."/>
            <person name="Dhillon B."/>
            <person name="Hamelin R."/>
            <person name="Burleigh J."/>
            <person name="Smith J."/>
            <person name="Yandell M."/>
            <person name="Nelson C."/>
            <person name="Grigoriev I."/>
            <person name="Davis J."/>
        </authorList>
    </citation>
    <scope>NUCLEOTIDE SEQUENCE</scope>
    <source>
        <strain evidence="7">G11</strain>
    </source>
</reference>
<name>A0A9P6NI76_9BASI</name>
<accession>A0A9P6NI76</accession>
<dbReference type="EMBL" id="MU167260">
    <property type="protein sequence ID" value="KAG0146459.1"/>
    <property type="molecule type" value="Genomic_DNA"/>
</dbReference>
<protein>
    <recommendedName>
        <fullName evidence="9">RlpA-like protein double-psi beta-barrel domain-containing protein</fullName>
    </recommendedName>
</protein>
<evidence type="ECO:0008006" key="9">
    <source>
        <dbReference type="Google" id="ProtNLM"/>
    </source>
</evidence>
<evidence type="ECO:0000256" key="5">
    <source>
        <dbReference type="SAM" id="MobiDB-lite"/>
    </source>
</evidence>
<evidence type="ECO:0000313" key="8">
    <source>
        <dbReference type="Proteomes" id="UP000886653"/>
    </source>
</evidence>
<feature type="chain" id="PRO_5040148481" description="RlpA-like protein double-psi beta-barrel domain-containing protein" evidence="6">
    <location>
        <begin position="24"/>
        <end position="329"/>
    </location>
</feature>
<dbReference type="Proteomes" id="UP000886653">
    <property type="component" value="Unassembled WGS sequence"/>
</dbReference>
<dbReference type="Gene3D" id="2.40.40.10">
    <property type="entry name" value="RlpA-like domain"/>
    <property type="match status" value="1"/>
</dbReference>
<comment type="caution">
    <text evidence="7">The sequence shown here is derived from an EMBL/GenBank/DDBJ whole genome shotgun (WGS) entry which is preliminary data.</text>
</comment>
<dbReference type="PANTHER" id="PTHR31836">
    <property type="match status" value="1"/>
</dbReference>
<dbReference type="OrthoDB" id="406505at2759"/>
<organism evidence="7 8">
    <name type="scientific">Cronartium quercuum f. sp. fusiforme G11</name>
    <dbReference type="NCBI Taxonomy" id="708437"/>
    <lineage>
        <taxon>Eukaryota</taxon>
        <taxon>Fungi</taxon>
        <taxon>Dikarya</taxon>
        <taxon>Basidiomycota</taxon>
        <taxon>Pucciniomycotina</taxon>
        <taxon>Pucciniomycetes</taxon>
        <taxon>Pucciniales</taxon>
        <taxon>Coleosporiaceae</taxon>
        <taxon>Cronartium</taxon>
    </lineage>
</organism>
<dbReference type="SUPFAM" id="SSF50685">
    <property type="entry name" value="Barwin-like endoglucanases"/>
    <property type="match status" value="1"/>
</dbReference>
<feature type="signal peptide" evidence="6">
    <location>
        <begin position="1"/>
        <end position="23"/>
    </location>
</feature>
<keyword evidence="3" id="KW-0964">Secreted</keyword>
<evidence type="ECO:0000256" key="1">
    <source>
        <dbReference type="ARBA" id="ARBA00004613"/>
    </source>
</evidence>
<dbReference type="PANTHER" id="PTHR31836:SF25">
    <property type="entry name" value="RLPA-LIKE PROTEIN DOUBLE-PSI BETA-BARREL DOMAIN-CONTAINING PROTEIN"/>
    <property type="match status" value="1"/>
</dbReference>
<dbReference type="GO" id="GO:0005576">
    <property type="term" value="C:extracellular region"/>
    <property type="evidence" value="ECO:0007669"/>
    <property type="project" value="UniProtKB-SubCell"/>
</dbReference>
<feature type="region of interest" description="Disordered" evidence="5">
    <location>
        <begin position="170"/>
        <end position="213"/>
    </location>
</feature>
<comment type="similarity">
    <text evidence="2">Belongs to the kiwellin family.</text>
</comment>
<dbReference type="Pfam" id="PF24300">
    <property type="entry name" value="KWL1"/>
    <property type="match status" value="1"/>
</dbReference>
<sequence length="329" mass="35325">MLLPTSFISSLVIVATLIVSCDARRLPHSVMLHRRAAFTFAARPTPRNWPSDSIESYDQYNFRSLVIGCQQQKTENKKFYKACCHPRTSSDALEKMPVECHISPESMLAAQQYILKSTKNQGYMSVGRGTPVQVTQGSIEVMKPVEGRSAYDPPTPDQVKEILAAQAKVQSLNEQSKANASKTYSTPTDSSTTDQNDKAASEKDSPSKATDLQVNVPVSSLAGISQVYGQDGDAKGTFFYQEGAAGACGNVNSDSTPLVALPTHMYDGGVHCGKSVMIKNTANGKTVVAKVQDMCPGCPSSDSLDLSTGAYDALGSEDTGVLSIQWGYI</sequence>
<dbReference type="InterPro" id="IPR039271">
    <property type="entry name" value="Kiwellin-like"/>
</dbReference>
<feature type="compositionally biased region" description="Basic and acidic residues" evidence="5">
    <location>
        <begin position="195"/>
        <end position="206"/>
    </location>
</feature>
<feature type="compositionally biased region" description="Polar residues" evidence="5">
    <location>
        <begin position="170"/>
        <end position="180"/>
    </location>
</feature>
<evidence type="ECO:0000256" key="6">
    <source>
        <dbReference type="SAM" id="SignalP"/>
    </source>
</evidence>
<dbReference type="InterPro" id="IPR051477">
    <property type="entry name" value="Expansin_CellWall"/>
</dbReference>
<feature type="compositionally biased region" description="Low complexity" evidence="5">
    <location>
        <begin position="181"/>
        <end position="193"/>
    </location>
</feature>
<evidence type="ECO:0000256" key="2">
    <source>
        <dbReference type="ARBA" id="ARBA00005592"/>
    </source>
</evidence>
<proteinExistence type="inferred from homology"/>
<dbReference type="CDD" id="cd22191">
    <property type="entry name" value="DPBB_RlpA_EXP_N-like"/>
    <property type="match status" value="1"/>
</dbReference>
<dbReference type="InterPro" id="IPR036908">
    <property type="entry name" value="RlpA-like_sf"/>
</dbReference>
<gene>
    <name evidence="7" type="ORF">CROQUDRAFT_92599</name>
</gene>
<evidence type="ECO:0000256" key="4">
    <source>
        <dbReference type="ARBA" id="ARBA00022729"/>
    </source>
</evidence>
<keyword evidence="8" id="KW-1185">Reference proteome</keyword>
<comment type="subcellular location">
    <subcellularLocation>
        <location evidence="1">Secreted</location>
    </subcellularLocation>
</comment>
<evidence type="ECO:0000256" key="3">
    <source>
        <dbReference type="ARBA" id="ARBA00022525"/>
    </source>
</evidence>
<evidence type="ECO:0000313" key="7">
    <source>
        <dbReference type="EMBL" id="KAG0146459.1"/>
    </source>
</evidence>